<dbReference type="EMBL" id="UHJA01000001">
    <property type="protein sequence ID" value="SUP75020.1"/>
    <property type="molecule type" value="Genomic_DNA"/>
</dbReference>
<dbReference type="Proteomes" id="UP000254835">
    <property type="component" value="Unassembled WGS sequence"/>
</dbReference>
<proteinExistence type="predicted"/>
<evidence type="ECO:0000313" key="2">
    <source>
        <dbReference type="Proteomes" id="UP000254835"/>
    </source>
</evidence>
<dbReference type="InterPro" id="IPR020126">
    <property type="entry name" value="DUF2732"/>
</dbReference>
<protein>
    <submittedName>
        <fullName evidence="1">Protein of uncharacterized function (DUF2732)</fullName>
    </submittedName>
</protein>
<dbReference type="Pfam" id="PF10809">
    <property type="entry name" value="DUF2732"/>
    <property type="match status" value="1"/>
</dbReference>
<name>A0A209AB72_YERFR</name>
<gene>
    <name evidence="1" type="ORF">NCTC11470_00022</name>
</gene>
<dbReference type="OrthoDB" id="6506066at2"/>
<evidence type="ECO:0000313" key="1">
    <source>
        <dbReference type="EMBL" id="SUP75020.1"/>
    </source>
</evidence>
<sequence>MHMYKTIGQDMHTRALEQARQHQLNQARKEAKADAAISFSSYLDRLATHAANQQLSSNEIVELLRQESEQFQQRGFECHQSDF</sequence>
<dbReference type="AlphaFoldDB" id="A0A209AB72"/>
<accession>A0A209AB72</accession>
<organism evidence="1 2">
    <name type="scientific">Yersinia frederiksenii</name>
    <dbReference type="NCBI Taxonomy" id="29484"/>
    <lineage>
        <taxon>Bacteria</taxon>
        <taxon>Pseudomonadati</taxon>
        <taxon>Pseudomonadota</taxon>
        <taxon>Gammaproteobacteria</taxon>
        <taxon>Enterobacterales</taxon>
        <taxon>Yersiniaceae</taxon>
        <taxon>Yersinia</taxon>
    </lineage>
</organism>
<reference evidence="1 2" key="1">
    <citation type="submission" date="2018-06" db="EMBL/GenBank/DDBJ databases">
        <authorList>
            <consortium name="Pathogen Informatics"/>
            <person name="Doyle S."/>
        </authorList>
    </citation>
    <scope>NUCLEOTIDE SEQUENCE [LARGE SCALE GENOMIC DNA]</scope>
    <source>
        <strain evidence="1 2">NCTC11470</strain>
    </source>
</reference>